<comment type="caution">
    <text evidence="3">The sequence shown here is derived from an EMBL/GenBank/DDBJ whole genome shotgun (WGS) entry which is preliminary data.</text>
</comment>
<dbReference type="Proteomes" id="UP001432027">
    <property type="component" value="Unassembled WGS sequence"/>
</dbReference>
<dbReference type="EMBL" id="BTSX01000004">
    <property type="protein sequence ID" value="GMS97228.1"/>
    <property type="molecule type" value="Genomic_DNA"/>
</dbReference>
<dbReference type="InterPro" id="IPR001810">
    <property type="entry name" value="F-box_dom"/>
</dbReference>
<keyword evidence="4" id="KW-1185">Reference proteome</keyword>
<dbReference type="CDD" id="cd09917">
    <property type="entry name" value="F-box_SF"/>
    <property type="match status" value="1"/>
</dbReference>
<dbReference type="AlphaFoldDB" id="A0AAV5TRV9"/>
<dbReference type="Pfam" id="PF00646">
    <property type="entry name" value="F-box"/>
    <property type="match status" value="1"/>
</dbReference>
<protein>
    <recommendedName>
        <fullName evidence="2">F-box domain-containing protein</fullName>
    </recommendedName>
</protein>
<feature type="region of interest" description="Disordered" evidence="1">
    <location>
        <begin position="1"/>
        <end position="31"/>
    </location>
</feature>
<organism evidence="3 4">
    <name type="scientific">Pristionchus entomophagus</name>
    <dbReference type="NCBI Taxonomy" id="358040"/>
    <lineage>
        <taxon>Eukaryota</taxon>
        <taxon>Metazoa</taxon>
        <taxon>Ecdysozoa</taxon>
        <taxon>Nematoda</taxon>
        <taxon>Chromadorea</taxon>
        <taxon>Rhabditida</taxon>
        <taxon>Rhabditina</taxon>
        <taxon>Diplogasteromorpha</taxon>
        <taxon>Diplogasteroidea</taxon>
        <taxon>Neodiplogasteridae</taxon>
        <taxon>Pristionchus</taxon>
    </lineage>
</organism>
<feature type="domain" description="F-box" evidence="2">
    <location>
        <begin position="43"/>
        <end position="67"/>
    </location>
</feature>
<feature type="non-terminal residue" evidence="3">
    <location>
        <position position="1"/>
    </location>
</feature>
<evidence type="ECO:0000259" key="2">
    <source>
        <dbReference type="Pfam" id="PF00646"/>
    </source>
</evidence>
<sequence>RRVASPRAASKKGSAASSSSSSIVTRSQRKRMHEQMTDDYLPILDLPNEIISNVFSSLGMKDRLRARVNKKMNAIELESKYHVKEVLIEERSERRDPGTIRWWDIRGQLITFYEDKSYSSHCIKIICQNVSIGKLKIELTGSSEFHREVYNLLKDFEIGHLDFGPVALQHQILKEMMVDSFFLDLTKACKILHIDKCDNVTPEAFHQVYKNMTDGSTRLIEFFTRSFAREKWITFLNFIEITFRRGRFFSNRDIEVCIRRSISGHDHLLIFDGSVEITIIDRSPFEQSGMKFKLHENRESLENAKNTRGLDKINVHAV</sequence>
<gene>
    <name evidence="3" type="ORF">PENTCL1PPCAC_19403</name>
</gene>
<name>A0AAV5TRV9_9BILA</name>
<evidence type="ECO:0000256" key="1">
    <source>
        <dbReference type="SAM" id="MobiDB-lite"/>
    </source>
</evidence>
<evidence type="ECO:0000313" key="4">
    <source>
        <dbReference type="Proteomes" id="UP001432027"/>
    </source>
</evidence>
<accession>A0AAV5TRV9</accession>
<reference evidence="3" key="1">
    <citation type="submission" date="2023-10" db="EMBL/GenBank/DDBJ databases">
        <title>Genome assembly of Pristionchus species.</title>
        <authorList>
            <person name="Yoshida K."/>
            <person name="Sommer R.J."/>
        </authorList>
    </citation>
    <scope>NUCLEOTIDE SEQUENCE</scope>
    <source>
        <strain evidence="3">RS0144</strain>
    </source>
</reference>
<feature type="compositionally biased region" description="Low complexity" evidence="1">
    <location>
        <begin position="1"/>
        <end position="22"/>
    </location>
</feature>
<evidence type="ECO:0000313" key="3">
    <source>
        <dbReference type="EMBL" id="GMS97228.1"/>
    </source>
</evidence>
<proteinExistence type="predicted"/>